<dbReference type="RefSeq" id="WP_131580712.1">
    <property type="nucleotide sequence ID" value="NZ_SJZJ01000001.1"/>
</dbReference>
<evidence type="ECO:0000313" key="4">
    <source>
        <dbReference type="Proteomes" id="UP000295453"/>
    </source>
</evidence>
<evidence type="ECO:0000259" key="1">
    <source>
        <dbReference type="Pfam" id="PF02470"/>
    </source>
</evidence>
<feature type="domain" description="Mce/MlaD" evidence="1">
    <location>
        <begin position="41"/>
        <end position="115"/>
    </location>
</feature>
<dbReference type="InterPro" id="IPR052336">
    <property type="entry name" value="MlaD_Phospholipid_Transporter"/>
</dbReference>
<accession>A0A4V2P001</accession>
<organism evidence="3 4">
    <name type="scientific">Nocardioides jejuensis</name>
    <dbReference type="NCBI Taxonomy" id="2502782"/>
    <lineage>
        <taxon>Bacteria</taxon>
        <taxon>Bacillati</taxon>
        <taxon>Actinomycetota</taxon>
        <taxon>Actinomycetes</taxon>
        <taxon>Propionibacteriales</taxon>
        <taxon>Nocardioidaceae</taxon>
        <taxon>Nocardioides</taxon>
    </lineage>
</organism>
<dbReference type="Pfam" id="PF11887">
    <property type="entry name" value="Mce4_CUP1"/>
    <property type="match status" value="1"/>
</dbReference>
<dbReference type="PANTHER" id="PTHR33371:SF16">
    <property type="entry name" value="MCE-FAMILY PROTEIN MCE3F"/>
    <property type="match status" value="1"/>
</dbReference>
<dbReference type="InterPro" id="IPR003399">
    <property type="entry name" value="Mce/MlaD"/>
</dbReference>
<evidence type="ECO:0000313" key="3">
    <source>
        <dbReference type="EMBL" id="TCJ31022.1"/>
    </source>
</evidence>
<keyword evidence="4" id="KW-1185">Reference proteome</keyword>
<dbReference type="GO" id="GO:0005576">
    <property type="term" value="C:extracellular region"/>
    <property type="evidence" value="ECO:0007669"/>
    <property type="project" value="TreeGrafter"/>
</dbReference>
<reference evidence="3 4" key="1">
    <citation type="submission" date="2019-03" db="EMBL/GenBank/DDBJ databases">
        <authorList>
            <person name="Kim M.K.M."/>
        </authorList>
    </citation>
    <scope>NUCLEOTIDE SEQUENCE [LARGE SCALE GENOMIC DNA]</scope>
    <source>
        <strain evidence="3 4">18JY15-6</strain>
    </source>
</reference>
<feature type="domain" description="Mammalian cell entry C-terminal" evidence="2">
    <location>
        <begin position="118"/>
        <end position="289"/>
    </location>
</feature>
<dbReference type="OrthoDB" id="4741753at2"/>
<dbReference type="NCBIfam" id="TIGR00996">
    <property type="entry name" value="Mtu_fam_mce"/>
    <property type="match status" value="1"/>
</dbReference>
<proteinExistence type="predicted"/>
<dbReference type="PANTHER" id="PTHR33371">
    <property type="entry name" value="INTERMEMBRANE PHOSPHOLIPID TRANSPORT SYSTEM BINDING PROTEIN MLAD-RELATED"/>
    <property type="match status" value="1"/>
</dbReference>
<protein>
    <submittedName>
        <fullName evidence="3">MCE family protein</fullName>
    </submittedName>
</protein>
<dbReference type="EMBL" id="SJZJ01000001">
    <property type="protein sequence ID" value="TCJ31022.1"/>
    <property type="molecule type" value="Genomic_DNA"/>
</dbReference>
<dbReference type="InterPro" id="IPR024516">
    <property type="entry name" value="Mce_C"/>
</dbReference>
<dbReference type="InterPro" id="IPR005693">
    <property type="entry name" value="Mce"/>
</dbReference>
<name>A0A4V2P001_9ACTN</name>
<evidence type="ECO:0000259" key="2">
    <source>
        <dbReference type="Pfam" id="PF11887"/>
    </source>
</evidence>
<dbReference type="AlphaFoldDB" id="A0A4V2P001"/>
<dbReference type="Pfam" id="PF02470">
    <property type="entry name" value="MlaD"/>
    <property type="match status" value="1"/>
</dbReference>
<dbReference type="Proteomes" id="UP000295453">
    <property type="component" value="Unassembled WGS sequence"/>
</dbReference>
<comment type="caution">
    <text evidence="3">The sequence shown here is derived from an EMBL/GenBank/DDBJ whole genome shotgun (WGS) entry which is preliminary data.</text>
</comment>
<gene>
    <name evidence="3" type="ORF">EPD65_00135</name>
</gene>
<sequence>MILTPLVRRQLRIFVVLTVACVGLTTVVYARVPQMLGIGVYDVSADFTDASGLYPRAMVTYRGVEVGTVSALKLDGDRARAVLQLTSGTAIPADAVAELHSTSAIGEQFVDLVPGTSSADLHDGSVIPAERTRSMPQITPVLDKLNGLLKSVPTEKTRRVLKELDEGLGGSGDDLGGTIDSTSEIVAAASKELDSTRSLISTLQPVLATQEQQMGHTQAYAASLARFTSELAARDGDLRALLTSSPRDLRTLRGVVDDVRPTLPKLLRNTTADARPLNTYLANLEQILVVYPATVARLQSTVNPRARQGDVQLDLRANLDTPRHCTTGYVGTAARRSPSDGSVRAVDGTAHCAVAPADPSSVRGARNLPCPNNPSLRAPLPAGCGLFFGSTDITGTGQPVMSDLAALMLGARGLDGAHGVPLAGSPPADGQGWQSLVLGPLGVS</sequence>